<dbReference type="PANTHER" id="PTHR46890">
    <property type="entry name" value="NON-LTR RETROLELEMENT REVERSE TRANSCRIPTASE-LIKE PROTEIN-RELATED"/>
    <property type="match status" value="1"/>
</dbReference>
<dbReference type="PANTHER" id="PTHR46890:SF48">
    <property type="entry name" value="RNA-DIRECTED DNA POLYMERASE"/>
    <property type="match status" value="1"/>
</dbReference>
<feature type="domain" description="Reverse transcriptase" evidence="1">
    <location>
        <begin position="1"/>
        <end position="270"/>
    </location>
</feature>
<dbReference type="EMBL" id="OIVN01000125">
    <property type="protein sequence ID" value="SPC74774.1"/>
    <property type="molecule type" value="Genomic_DNA"/>
</dbReference>
<dbReference type="SUPFAM" id="SSF56672">
    <property type="entry name" value="DNA/RNA polymerases"/>
    <property type="match status" value="1"/>
</dbReference>
<accession>A0A2N9EJH1</accession>
<dbReference type="AlphaFoldDB" id="A0A2N9EJH1"/>
<evidence type="ECO:0000259" key="1">
    <source>
        <dbReference type="PROSITE" id="PS50878"/>
    </source>
</evidence>
<gene>
    <name evidence="2" type="ORF">FSB_LOCUS2656</name>
</gene>
<dbReference type="InterPro" id="IPR052343">
    <property type="entry name" value="Retrotransposon-Effector_Assoc"/>
</dbReference>
<sequence length="270" mass="30344">MENTDIIRDHIQTSFIDLFSTSQLASIPSLGPVPFAPRILEEESLSLETPCSPCEVKLSLWSMKPFKAPSPDGLHPGGVDNVIIAQELLHSMHRKKGRVGQLILKVDLEKAYDRLEWCFIHEVLLFFLFPKSLVDLILDCVSSFSISILFNGGKMEVFKPSRGIRQGNPLSPYLFILYLEYLSLKIFGACHEKRWKPIKASRSGPAFSHLFFADDLLLCYVASHECCNTIIEVLEEFCSISGQKINLSKSKAYFSLNVDPILRGSFVGSL</sequence>
<reference evidence="2" key="1">
    <citation type="submission" date="2018-02" db="EMBL/GenBank/DDBJ databases">
        <authorList>
            <person name="Cohen D.B."/>
            <person name="Kent A.D."/>
        </authorList>
    </citation>
    <scope>NUCLEOTIDE SEQUENCE</scope>
</reference>
<dbReference type="Pfam" id="PF00078">
    <property type="entry name" value="RVT_1"/>
    <property type="match status" value="1"/>
</dbReference>
<dbReference type="InterPro" id="IPR043502">
    <property type="entry name" value="DNA/RNA_pol_sf"/>
</dbReference>
<evidence type="ECO:0000313" key="2">
    <source>
        <dbReference type="EMBL" id="SPC74774.1"/>
    </source>
</evidence>
<dbReference type="InterPro" id="IPR000477">
    <property type="entry name" value="RT_dom"/>
</dbReference>
<name>A0A2N9EJH1_FAGSY</name>
<dbReference type="PROSITE" id="PS50878">
    <property type="entry name" value="RT_POL"/>
    <property type="match status" value="1"/>
</dbReference>
<protein>
    <recommendedName>
        <fullName evidence="1">Reverse transcriptase domain-containing protein</fullName>
    </recommendedName>
</protein>
<organism evidence="2">
    <name type="scientific">Fagus sylvatica</name>
    <name type="common">Beechnut</name>
    <dbReference type="NCBI Taxonomy" id="28930"/>
    <lineage>
        <taxon>Eukaryota</taxon>
        <taxon>Viridiplantae</taxon>
        <taxon>Streptophyta</taxon>
        <taxon>Embryophyta</taxon>
        <taxon>Tracheophyta</taxon>
        <taxon>Spermatophyta</taxon>
        <taxon>Magnoliopsida</taxon>
        <taxon>eudicotyledons</taxon>
        <taxon>Gunneridae</taxon>
        <taxon>Pentapetalae</taxon>
        <taxon>rosids</taxon>
        <taxon>fabids</taxon>
        <taxon>Fagales</taxon>
        <taxon>Fagaceae</taxon>
        <taxon>Fagus</taxon>
    </lineage>
</organism>
<proteinExistence type="predicted"/>